<evidence type="ECO:0000313" key="3">
    <source>
        <dbReference type="Proteomes" id="UP000235672"/>
    </source>
</evidence>
<keyword evidence="1" id="KW-0812">Transmembrane</keyword>
<dbReference type="AlphaFoldDB" id="A0A2J6Q7H8"/>
<proteinExistence type="predicted"/>
<feature type="transmembrane region" description="Helical" evidence="1">
    <location>
        <begin position="500"/>
        <end position="522"/>
    </location>
</feature>
<sequence length="622" mass="67253">MDADKVTELPWETQQTREIINLEGGKKKIILALAVIVAPNVILTAVLLGLILHNQVPQTYSQLPSVPDPPARESSAFLVDFSATRLLTVASWTSTLTSLLPSFAMLLVSFPVAYSIMNASKDKSTDDLPTPYQLSMLLGVLSGSIASLWNWFKYRSWEKRERVNGITKRSITWLVIVSVLGYLIVIADTWLHATTSTIQLLQALPSPSSVSAYGRGFYSSDCVSITGYTPCSVGISEKGPVYIQSTEAFKTFANVSSQNLVLSFPYEGQSYAFLTDPNVPQDTGYQASTFAVTTQCSFITHQCGVWWVDGPPDSFHCTSAFWGGLPNALYDGNFSVNPSWALAGVEFFQDPELTQNFSNGQSLANWDSFTPANPVYVGAYGIILGLTEGSPLTNLSSGDLAVLKNGLGFVMSCNMTAYDLEYVWYNGSVLVQQMVQSNISVVRTLTGPFVTELANLINLAQAAAGETTADGFRDSWTAGFSTMRAAQISTLVARVPKAPLAVLVLLSLLYAAVGILLACMALRARPSVSNNIQGRLSVAGLAAKCFEGEERSEGPTKEIQDLFGENEVGARDQEGPKVAIVASGRGGWKYDLVGQDERRNSATLTSRGNKSVEPFVRTISIS</sequence>
<name>A0A2J6Q7H8_9HELO</name>
<feature type="transmembrane region" description="Helical" evidence="1">
    <location>
        <begin position="29"/>
        <end position="52"/>
    </location>
</feature>
<evidence type="ECO:0000313" key="2">
    <source>
        <dbReference type="EMBL" id="PMD22228.1"/>
    </source>
</evidence>
<dbReference type="Proteomes" id="UP000235672">
    <property type="component" value="Unassembled WGS sequence"/>
</dbReference>
<dbReference type="STRING" id="1745343.A0A2J6Q7H8"/>
<dbReference type="OrthoDB" id="3344043at2759"/>
<reference evidence="2 3" key="1">
    <citation type="submission" date="2016-05" db="EMBL/GenBank/DDBJ databases">
        <title>A degradative enzymes factory behind the ericoid mycorrhizal symbiosis.</title>
        <authorList>
            <consortium name="DOE Joint Genome Institute"/>
            <person name="Martino E."/>
            <person name="Morin E."/>
            <person name="Grelet G."/>
            <person name="Kuo A."/>
            <person name="Kohler A."/>
            <person name="Daghino S."/>
            <person name="Barry K."/>
            <person name="Choi C."/>
            <person name="Cichocki N."/>
            <person name="Clum A."/>
            <person name="Copeland A."/>
            <person name="Hainaut M."/>
            <person name="Haridas S."/>
            <person name="Labutti K."/>
            <person name="Lindquist E."/>
            <person name="Lipzen A."/>
            <person name="Khouja H.-R."/>
            <person name="Murat C."/>
            <person name="Ohm R."/>
            <person name="Olson A."/>
            <person name="Spatafora J."/>
            <person name="Veneault-Fourrey C."/>
            <person name="Henrissat B."/>
            <person name="Grigoriev I."/>
            <person name="Martin F."/>
            <person name="Perotto S."/>
        </authorList>
    </citation>
    <scope>NUCLEOTIDE SEQUENCE [LARGE SCALE GENOMIC DNA]</scope>
    <source>
        <strain evidence="2 3">UAMH 7357</strain>
    </source>
</reference>
<feature type="transmembrane region" description="Helical" evidence="1">
    <location>
        <begin position="95"/>
        <end position="114"/>
    </location>
</feature>
<keyword evidence="1" id="KW-1133">Transmembrane helix</keyword>
<dbReference type="EMBL" id="KZ613478">
    <property type="protein sequence ID" value="PMD22228.1"/>
    <property type="molecule type" value="Genomic_DNA"/>
</dbReference>
<accession>A0A2J6Q7H8</accession>
<keyword evidence="1" id="KW-0472">Membrane</keyword>
<evidence type="ECO:0000256" key="1">
    <source>
        <dbReference type="SAM" id="Phobius"/>
    </source>
</evidence>
<organism evidence="2 3">
    <name type="scientific">Hyaloscypha hepaticicola</name>
    <dbReference type="NCBI Taxonomy" id="2082293"/>
    <lineage>
        <taxon>Eukaryota</taxon>
        <taxon>Fungi</taxon>
        <taxon>Dikarya</taxon>
        <taxon>Ascomycota</taxon>
        <taxon>Pezizomycotina</taxon>
        <taxon>Leotiomycetes</taxon>
        <taxon>Helotiales</taxon>
        <taxon>Hyaloscyphaceae</taxon>
        <taxon>Hyaloscypha</taxon>
    </lineage>
</organism>
<feature type="transmembrane region" description="Helical" evidence="1">
    <location>
        <begin position="134"/>
        <end position="152"/>
    </location>
</feature>
<gene>
    <name evidence="2" type="ORF">NA56DRAFT_702582</name>
</gene>
<protein>
    <submittedName>
        <fullName evidence="2">Uncharacterized protein</fullName>
    </submittedName>
</protein>
<feature type="transmembrane region" description="Helical" evidence="1">
    <location>
        <begin position="173"/>
        <end position="193"/>
    </location>
</feature>
<keyword evidence="3" id="KW-1185">Reference proteome</keyword>